<keyword evidence="4" id="KW-1185">Reference proteome</keyword>
<dbReference type="Pfam" id="PF13692">
    <property type="entry name" value="Glyco_trans_1_4"/>
    <property type="match status" value="2"/>
</dbReference>
<gene>
    <name evidence="3" type="primary">kanE_1</name>
    <name evidence="3" type="ORF">Thiowin_00510</name>
</gene>
<dbReference type="PANTHER" id="PTHR12526:SF510">
    <property type="entry name" value="D-INOSITOL 3-PHOSPHATE GLYCOSYLTRANSFERASE"/>
    <property type="match status" value="1"/>
</dbReference>
<dbReference type="PANTHER" id="PTHR12526">
    <property type="entry name" value="GLYCOSYLTRANSFERASE"/>
    <property type="match status" value="1"/>
</dbReference>
<accession>A0ABZ0S3A8</accession>
<name>A0ABZ0S3A8_9GAMM</name>
<dbReference type="SUPFAM" id="SSF53756">
    <property type="entry name" value="UDP-Glycosyltransferase/glycogen phosphorylase"/>
    <property type="match status" value="2"/>
</dbReference>
<keyword evidence="2 3" id="KW-0808">Transferase</keyword>
<evidence type="ECO:0000256" key="2">
    <source>
        <dbReference type="ARBA" id="ARBA00022679"/>
    </source>
</evidence>
<organism evidence="3 4">
    <name type="scientific">Thiorhodovibrio winogradskyi</name>
    <dbReference type="NCBI Taxonomy" id="77007"/>
    <lineage>
        <taxon>Bacteria</taxon>
        <taxon>Pseudomonadati</taxon>
        <taxon>Pseudomonadota</taxon>
        <taxon>Gammaproteobacteria</taxon>
        <taxon>Chromatiales</taxon>
        <taxon>Chromatiaceae</taxon>
        <taxon>Thiorhodovibrio</taxon>
    </lineage>
</organism>
<evidence type="ECO:0000313" key="4">
    <source>
        <dbReference type="Proteomes" id="UP001432180"/>
    </source>
</evidence>
<dbReference type="Proteomes" id="UP001432180">
    <property type="component" value="Chromosome"/>
</dbReference>
<dbReference type="RefSeq" id="WP_328986171.1">
    <property type="nucleotide sequence ID" value="NZ_CP121472.1"/>
</dbReference>
<dbReference type="EC" id="2.4.1.-" evidence="3"/>
<dbReference type="Gene3D" id="3.40.50.2000">
    <property type="entry name" value="Glycogen Phosphorylase B"/>
    <property type="match status" value="4"/>
</dbReference>
<evidence type="ECO:0000313" key="3">
    <source>
        <dbReference type="EMBL" id="WPL15608.1"/>
    </source>
</evidence>
<protein>
    <submittedName>
        <fullName evidence="3">Glycosyltransferase KanE</fullName>
        <ecNumber evidence="3">2.4.1.-</ecNumber>
    </submittedName>
</protein>
<sequence length="805" mass="86275">MKIALIAPSPVPFAIGGAENLWTGWLAALNAEPGVQADLIKLPSPERDFWEIAASYRRFAELDLTHFDRVISTKYPAWMVAHPDHHLFLQHKLRGLYDTWPARLDTRVHCDHPSVTRLLRLLASARGRRAALADMFAALDDLRAVAPALPPALFHLPGALIRTLVHELDAIGLSKTAIRRYAAISATVAARADYFPPEVDPSRDVAIHHHPSLPRPLAEPHPDMPPGAIFTASRLDAPKRIDWIIRAYLKAGLERPLAIAGDGPQRQALFQLAGQHPGIRLLGRLTDAQLAAAYRDCAYVVFVPDREDYGLITLEALQAGKPVITLSDSGGTTELIRDGHNGLIAAPNEKSLATAMSRLGADSSLRERLAAAAAPSVAHISWPGLARAFVHPQPRILVVNTFSIHPPRNGGQLRMFQLYRQLAAGADRGAGRGADRGAGRGADLRLVNLCHANALPGQRALAPGLVEHVIPMSPAHARAERALQGQLGASCGDIAALLHPELTPAWLAAIADGCAWADCVIACHPYAYPAIRRLWDGPVVYESLNVELDLKRAIYPEAAAVLEQIERIEGDCARQAPLVTCCSEQDASRMAQLYGLATPPIVVPNGVDAGSYASPSHQASQALRQRLGLGDTQVALFVGSLHGPNIAALRALYPIAKDLPDLLFVVLGSVCEAADLAPPPANLCLIGRVSDQELRVWLAAASVGINPVETGSGTNLKLLEYAAAGLPILSTAFGARGGILQAGEHFVQAPLAEFSAALRELLSPTAAVERARRAERARARARERGDWRRIAADYGLALSGVINPG</sequence>
<proteinExistence type="predicted"/>
<dbReference type="EMBL" id="CP121472">
    <property type="protein sequence ID" value="WPL15608.1"/>
    <property type="molecule type" value="Genomic_DNA"/>
</dbReference>
<reference evidence="3 4" key="1">
    <citation type="journal article" date="2023" name="Microorganisms">
        <title>Thiorhodovibrio frisius and Trv. litoralis spp. nov., Two Novel Members from a Clade of Fastidious Purple Sulfur Bacteria That Exhibit Unique Red-Shifted Light-Harvesting Capabilities.</title>
        <authorList>
            <person name="Methner A."/>
            <person name="Kuzyk S.B."/>
            <person name="Petersen J."/>
            <person name="Bauer S."/>
            <person name="Brinkmann H."/>
            <person name="Sichau K."/>
            <person name="Wanner G."/>
            <person name="Wolf J."/>
            <person name="Neumann-Schaal M."/>
            <person name="Henke P."/>
            <person name="Tank M."/>
            <person name="Sproer C."/>
            <person name="Bunk B."/>
            <person name="Overmann J."/>
        </authorList>
    </citation>
    <scope>NUCLEOTIDE SEQUENCE [LARGE SCALE GENOMIC DNA]</scope>
    <source>
        <strain evidence="3 4">DSM 6702</strain>
    </source>
</reference>
<evidence type="ECO:0000256" key="1">
    <source>
        <dbReference type="ARBA" id="ARBA00022676"/>
    </source>
</evidence>
<dbReference type="GO" id="GO:0016757">
    <property type="term" value="F:glycosyltransferase activity"/>
    <property type="evidence" value="ECO:0007669"/>
    <property type="project" value="UniProtKB-KW"/>
</dbReference>
<dbReference type="CDD" id="cd03801">
    <property type="entry name" value="GT4_PimA-like"/>
    <property type="match status" value="2"/>
</dbReference>
<keyword evidence="1 3" id="KW-0328">Glycosyltransferase</keyword>